<dbReference type="AlphaFoldDB" id="A0A4Y2D8Z7"/>
<keyword evidence="2" id="KW-1185">Reference proteome</keyword>
<protein>
    <recommendedName>
        <fullName evidence="3">Protein kinase domain-containing protein</fullName>
    </recommendedName>
</protein>
<organism evidence="1 2">
    <name type="scientific">Araneus ventricosus</name>
    <name type="common">Orbweaver spider</name>
    <name type="synonym">Epeira ventricosa</name>
    <dbReference type="NCBI Taxonomy" id="182803"/>
    <lineage>
        <taxon>Eukaryota</taxon>
        <taxon>Metazoa</taxon>
        <taxon>Ecdysozoa</taxon>
        <taxon>Arthropoda</taxon>
        <taxon>Chelicerata</taxon>
        <taxon>Arachnida</taxon>
        <taxon>Araneae</taxon>
        <taxon>Araneomorphae</taxon>
        <taxon>Entelegynae</taxon>
        <taxon>Araneoidea</taxon>
        <taxon>Araneidae</taxon>
        <taxon>Araneus</taxon>
    </lineage>
</organism>
<evidence type="ECO:0008006" key="3">
    <source>
        <dbReference type="Google" id="ProtNLM"/>
    </source>
</evidence>
<evidence type="ECO:0000313" key="2">
    <source>
        <dbReference type="Proteomes" id="UP000499080"/>
    </source>
</evidence>
<accession>A0A4Y2D8Z7</accession>
<dbReference type="Proteomes" id="UP000499080">
    <property type="component" value="Unassembled WGS sequence"/>
</dbReference>
<proteinExistence type="predicted"/>
<name>A0A4Y2D8Z7_ARAVE</name>
<feature type="non-terminal residue" evidence="1">
    <location>
        <position position="65"/>
    </location>
</feature>
<comment type="caution">
    <text evidence="1">The sequence shown here is derived from an EMBL/GenBank/DDBJ whole genome shotgun (WGS) entry which is preliminary data.</text>
</comment>
<sequence>MSTEDLMKDESQPEDRIIEILPLPRISGSFLTSSQISNSVYAASLAFHGFHILREELGDGNYGKV</sequence>
<reference evidence="1 2" key="1">
    <citation type="journal article" date="2019" name="Sci. Rep.">
        <title>Orb-weaving spider Araneus ventricosus genome elucidates the spidroin gene catalogue.</title>
        <authorList>
            <person name="Kono N."/>
            <person name="Nakamura H."/>
            <person name="Ohtoshi R."/>
            <person name="Moran D.A.P."/>
            <person name="Shinohara A."/>
            <person name="Yoshida Y."/>
            <person name="Fujiwara M."/>
            <person name="Mori M."/>
            <person name="Tomita M."/>
            <person name="Arakawa K."/>
        </authorList>
    </citation>
    <scope>NUCLEOTIDE SEQUENCE [LARGE SCALE GENOMIC DNA]</scope>
</reference>
<evidence type="ECO:0000313" key="1">
    <source>
        <dbReference type="EMBL" id="GBM12699.1"/>
    </source>
</evidence>
<gene>
    <name evidence="1" type="ORF">AVEN_250692_1</name>
</gene>
<dbReference type="EMBL" id="BGPR01165800">
    <property type="protein sequence ID" value="GBM12699.1"/>
    <property type="molecule type" value="Genomic_DNA"/>
</dbReference>